<dbReference type="AlphaFoldDB" id="A0A3S3ZK17"/>
<reference evidence="3 4" key="1">
    <citation type="submission" date="2018-12" db="EMBL/GenBank/DDBJ databases">
        <authorList>
            <person name="Li F."/>
        </authorList>
    </citation>
    <scope>NUCLEOTIDE SEQUENCE [LARGE SCALE GENOMIC DNA]</scope>
    <source>
        <strain evidence="3 4">8H24J-4-2</strain>
    </source>
</reference>
<dbReference type="InterPro" id="IPR050463">
    <property type="entry name" value="Gfo/Idh/MocA_oxidrdct_glycsds"/>
</dbReference>
<proteinExistence type="predicted"/>
<dbReference type="InterPro" id="IPR000683">
    <property type="entry name" value="Gfo/Idh/MocA-like_OxRdtase_N"/>
</dbReference>
<evidence type="ECO:0000313" key="4">
    <source>
        <dbReference type="Proteomes" id="UP000288603"/>
    </source>
</evidence>
<dbReference type="Gene3D" id="3.40.50.720">
    <property type="entry name" value="NAD(P)-binding Rossmann-like Domain"/>
    <property type="match status" value="1"/>
</dbReference>
<dbReference type="Proteomes" id="UP000288603">
    <property type="component" value="Unassembled WGS sequence"/>
</dbReference>
<dbReference type="PANTHER" id="PTHR43818">
    <property type="entry name" value="BCDNA.GH03377"/>
    <property type="match status" value="1"/>
</dbReference>
<accession>A0A3S3ZK17</accession>
<keyword evidence="1" id="KW-0560">Oxidoreductase</keyword>
<dbReference type="SUPFAM" id="SSF55347">
    <property type="entry name" value="Glyceraldehyde-3-phosphate dehydrogenase-like, C-terminal domain"/>
    <property type="match status" value="1"/>
</dbReference>
<feature type="domain" description="Gfo/Idh/MocA-like oxidoreductase N-terminal" evidence="2">
    <location>
        <begin position="21"/>
        <end position="133"/>
    </location>
</feature>
<dbReference type="GO" id="GO:0016491">
    <property type="term" value="F:oxidoreductase activity"/>
    <property type="evidence" value="ECO:0007669"/>
    <property type="project" value="UniProtKB-KW"/>
</dbReference>
<dbReference type="Pfam" id="PF01408">
    <property type="entry name" value="GFO_IDH_MocA"/>
    <property type="match status" value="1"/>
</dbReference>
<comment type="caution">
    <text evidence="3">The sequence shown here is derived from an EMBL/GenBank/DDBJ whole genome shotgun (WGS) entry which is preliminary data.</text>
</comment>
<evidence type="ECO:0000259" key="2">
    <source>
        <dbReference type="Pfam" id="PF01408"/>
    </source>
</evidence>
<dbReference type="Gene3D" id="3.30.360.10">
    <property type="entry name" value="Dihydrodipicolinate Reductase, domain 2"/>
    <property type="match status" value="1"/>
</dbReference>
<evidence type="ECO:0000256" key="1">
    <source>
        <dbReference type="ARBA" id="ARBA00023002"/>
    </source>
</evidence>
<sequence length="374" mass="40265">MGLGDTLPDDGGGHVTTKPVSIGIVGTGWRAEYFARIATRLPERFHLVGVTSRTPESRERFARTWSTTAFDSIDALARRRPELVVVSVPVPATPDVVTALVDLGVFVLAETPPAPTLQGLVDLWDRVGSSGRVHVAEQYPELPGHAARRAIVESGSIGDVSSVQVSSTHGYHAVALMRSFLGDAGPASVAVRASVFDAPLVDPLSRAGWTHDDEPKPARTVLATLDFGDGRSGVYDFTDNQWHNRLRFRRILVRGSHGEIAGDDVVRFAGTATVLTSSITRSQLGQDLNLDGHDSELLAFEGRHLWRNPFLGARLMDEEIAMATVLDRAGLWARGESEGPYSLAAASRDHAIALAIDEAVSTGTSLSPDRLPWD</sequence>
<dbReference type="EMBL" id="RZNC01000003">
    <property type="protein sequence ID" value="RWZ61232.1"/>
    <property type="molecule type" value="Genomic_DNA"/>
</dbReference>
<dbReference type="InterPro" id="IPR036291">
    <property type="entry name" value="NAD(P)-bd_dom_sf"/>
</dbReference>
<dbReference type="GO" id="GO:0000166">
    <property type="term" value="F:nucleotide binding"/>
    <property type="evidence" value="ECO:0007669"/>
    <property type="project" value="InterPro"/>
</dbReference>
<protein>
    <submittedName>
        <fullName evidence="3">Gfo/Idh/MocA family oxidoreductase</fullName>
    </submittedName>
</protein>
<organism evidence="3 4">
    <name type="scientific">Labedella populi</name>
    <dbReference type="NCBI Taxonomy" id="2498850"/>
    <lineage>
        <taxon>Bacteria</taxon>
        <taxon>Bacillati</taxon>
        <taxon>Actinomycetota</taxon>
        <taxon>Actinomycetes</taxon>
        <taxon>Micrococcales</taxon>
        <taxon>Microbacteriaceae</taxon>
        <taxon>Labedella</taxon>
    </lineage>
</organism>
<keyword evidence="4" id="KW-1185">Reference proteome</keyword>
<name>A0A3S3ZK17_9MICO</name>
<evidence type="ECO:0000313" key="3">
    <source>
        <dbReference type="EMBL" id="RWZ61232.1"/>
    </source>
</evidence>
<dbReference type="SUPFAM" id="SSF51735">
    <property type="entry name" value="NAD(P)-binding Rossmann-fold domains"/>
    <property type="match status" value="1"/>
</dbReference>
<dbReference type="PANTHER" id="PTHR43818:SF11">
    <property type="entry name" value="BCDNA.GH03377"/>
    <property type="match status" value="1"/>
</dbReference>
<dbReference type="OrthoDB" id="9772350at2"/>
<gene>
    <name evidence="3" type="ORF">ELQ92_09440</name>
</gene>